<dbReference type="HOGENOM" id="CLU_1627463_0_0_1"/>
<dbReference type="Proteomes" id="UP000030816">
    <property type="component" value="Unassembled WGS sequence"/>
</dbReference>
<evidence type="ECO:0000313" key="2">
    <source>
        <dbReference type="Proteomes" id="UP000030816"/>
    </source>
</evidence>
<reference evidence="1 2" key="1">
    <citation type="journal article" date="2014" name="Proc. Natl. Acad. Sci. U.S.A.">
        <title>Trajectory and genomic determinants of fungal-pathogen speciation and host adaptation.</title>
        <authorList>
            <person name="Hu X."/>
            <person name="Xiao G."/>
            <person name="Zheng P."/>
            <person name="Shang Y."/>
            <person name="Su Y."/>
            <person name="Zhang X."/>
            <person name="Liu X."/>
            <person name="Zhan S."/>
            <person name="St Leger R.J."/>
            <person name="Wang C."/>
        </authorList>
    </citation>
    <scope>NUCLEOTIDE SEQUENCE [LARGE SCALE GENOMIC DNA]</scope>
    <source>
        <strain evidence="1 2">ARSEF 1941</strain>
    </source>
</reference>
<dbReference type="OrthoDB" id="10524929at2759"/>
<dbReference type="AlphaFoldDB" id="A0A0B2WM09"/>
<dbReference type="GeneID" id="63742037"/>
<evidence type="ECO:0000313" key="1">
    <source>
        <dbReference type="EMBL" id="KHN94527.1"/>
    </source>
</evidence>
<keyword evidence="2" id="KW-1185">Reference proteome</keyword>
<proteinExistence type="predicted"/>
<accession>A0A0B2WM09</accession>
<organism evidence="1 2">
    <name type="scientific">Metarhizium album (strain ARSEF 1941)</name>
    <dbReference type="NCBI Taxonomy" id="1081103"/>
    <lineage>
        <taxon>Eukaryota</taxon>
        <taxon>Fungi</taxon>
        <taxon>Dikarya</taxon>
        <taxon>Ascomycota</taxon>
        <taxon>Pezizomycotina</taxon>
        <taxon>Sordariomycetes</taxon>
        <taxon>Hypocreomycetidae</taxon>
        <taxon>Hypocreales</taxon>
        <taxon>Clavicipitaceae</taxon>
        <taxon>Metarhizium</taxon>
    </lineage>
</organism>
<dbReference type="EMBL" id="AZHE01000033">
    <property type="protein sequence ID" value="KHN94527.1"/>
    <property type="molecule type" value="Genomic_DNA"/>
</dbReference>
<protein>
    <submittedName>
        <fullName evidence="1">Uncharacterized protein</fullName>
    </submittedName>
</protein>
<dbReference type="RefSeq" id="XP_040675593.1">
    <property type="nucleotide sequence ID" value="XM_040826380.1"/>
</dbReference>
<sequence length="163" mass="19394">MLVASTQGISVSDTRSMASTYIPSNDDGRLSKLLQHMDHDLIGILMEIDDFTPVRCNDFKRARGLWATLLEDYRSKERKLEKKTYIETERESRTLPTLRLWAFDLLATHMIWTGMFWDTSPYHFMPSFLADEPPKRMMWDMMDMLEMDVRSYNWTTVWREKPI</sequence>
<name>A0A0B2WM09_METAS</name>
<gene>
    <name evidence="1" type="ORF">MAM_07582</name>
</gene>
<comment type="caution">
    <text evidence="1">The sequence shown here is derived from an EMBL/GenBank/DDBJ whole genome shotgun (WGS) entry which is preliminary data.</text>
</comment>